<reference evidence="2" key="1">
    <citation type="submission" date="2020-12" db="EMBL/GenBank/DDBJ databases">
        <authorList>
            <person name="Iha C."/>
        </authorList>
    </citation>
    <scope>NUCLEOTIDE SEQUENCE</scope>
</reference>
<protein>
    <recommendedName>
        <fullName evidence="1">NmrA-like domain-containing protein</fullName>
    </recommendedName>
</protein>
<dbReference type="Pfam" id="PF05368">
    <property type="entry name" value="NmrA"/>
    <property type="match status" value="1"/>
</dbReference>
<dbReference type="OrthoDB" id="419598at2759"/>
<evidence type="ECO:0000313" key="2">
    <source>
        <dbReference type="EMBL" id="CAD7699700.1"/>
    </source>
</evidence>
<dbReference type="PANTHER" id="PTHR43162">
    <property type="match status" value="1"/>
</dbReference>
<dbReference type="SUPFAM" id="SSF51735">
    <property type="entry name" value="NAD(P)-binding Rossmann-fold domains"/>
    <property type="match status" value="1"/>
</dbReference>
<proteinExistence type="predicted"/>
<dbReference type="Gene3D" id="3.40.50.720">
    <property type="entry name" value="NAD(P)-binding Rossmann-like Domain"/>
    <property type="match status" value="1"/>
</dbReference>
<accession>A0A8S1IX58</accession>
<dbReference type="Proteomes" id="UP000708148">
    <property type="component" value="Unassembled WGS sequence"/>
</dbReference>
<comment type="caution">
    <text evidence="2">The sequence shown here is derived from an EMBL/GenBank/DDBJ whole genome shotgun (WGS) entry which is preliminary data.</text>
</comment>
<dbReference type="InterPro" id="IPR051604">
    <property type="entry name" value="Ergot_Alk_Oxidoreductase"/>
</dbReference>
<evidence type="ECO:0000313" key="3">
    <source>
        <dbReference type="Proteomes" id="UP000708148"/>
    </source>
</evidence>
<dbReference type="InterPro" id="IPR008030">
    <property type="entry name" value="NmrA-like"/>
</dbReference>
<dbReference type="AlphaFoldDB" id="A0A8S1IX58"/>
<dbReference type="InterPro" id="IPR036291">
    <property type="entry name" value="NAD(P)-bd_dom_sf"/>
</dbReference>
<gene>
    <name evidence="2" type="ORF">OSTQU699_LOCUS5059</name>
</gene>
<evidence type="ECO:0000259" key="1">
    <source>
        <dbReference type="Pfam" id="PF05368"/>
    </source>
</evidence>
<organism evidence="2 3">
    <name type="scientific">Ostreobium quekettii</name>
    <dbReference type="NCBI Taxonomy" id="121088"/>
    <lineage>
        <taxon>Eukaryota</taxon>
        <taxon>Viridiplantae</taxon>
        <taxon>Chlorophyta</taxon>
        <taxon>core chlorophytes</taxon>
        <taxon>Ulvophyceae</taxon>
        <taxon>TCBD clade</taxon>
        <taxon>Bryopsidales</taxon>
        <taxon>Ostreobineae</taxon>
        <taxon>Ostreobiaceae</taxon>
        <taxon>Ostreobium</taxon>
    </lineage>
</organism>
<sequence>MAEKLLVFGPAGNVGRQILPHVIGNPKFTVCLAYHKNRPQQCDEPGVESVQVSLRDLDSVKKALSWQPDRIVFMVNTEPRTLPMGENFVAACKAVSPNVKQIVYVSECDCDEYYITQTAFYKDQLDTVRHVLESGLPVTRIEPTSFMQNIGGWLGMTAELAKGTGVVSIGIEPTTPMWWVDTRDIGEAVARVLERDAGEEAGKHYRLVGDYLSMGEIADMLCGVLKECESEPRVPYPQRLVYEQATRDELKRVLENAGMEEDVAKDLGLIISTMHEGHFPIFDTKSSEEMEGLLGRPSIRLQQYLRDNKSLWEKAWASGKDGA</sequence>
<dbReference type="PANTHER" id="PTHR43162:SF1">
    <property type="entry name" value="PRESTALK A DIFFERENTIATION PROTEIN A"/>
    <property type="match status" value="1"/>
</dbReference>
<feature type="domain" description="NmrA-like" evidence="1">
    <location>
        <begin position="2"/>
        <end position="225"/>
    </location>
</feature>
<keyword evidence="3" id="KW-1185">Reference proteome</keyword>
<name>A0A8S1IX58_9CHLO</name>
<dbReference type="EMBL" id="CAJHUC010001093">
    <property type="protein sequence ID" value="CAD7699700.1"/>
    <property type="molecule type" value="Genomic_DNA"/>
</dbReference>
<dbReference type="Gene3D" id="3.90.25.10">
    <property type="entry name" value="UDP-galactose 4-epimerase, domain 1"/>
    <property type="match status" value="1"/>
</dbReference>